<reference evidence="10 11" key="1">
    <citation type="submission" date="2016-10" db="EMBL/GenBank/DDBJ databases">
        <authorList>
            <person name="de Groot N.N."/>
        </authorList>
    </citation>
    <scope>NUCLEOTIDE SEQUENCE [LARGE SCALE GENOMIC DNA]</scope>
    <source>
        <strain evidence="10 11">DSM 17073</strain>
    </source>
</reference>
<evidence type="ECO:0000313" key="12">
    <source>
        <dbReference type="Proteomes" id="UP000321547"/>
    </source>
</evidence>
<comment type="similarity">
    <text evidence="3">Belongs to the peptidase M50B family.</text>
</comment>
<evidence type="ECO:0000256" key="4">
    <source>
        <dbReference type="ARBA" id="ARBA00022692"/>
    </source>
</evidence>
<organism evidence="10 11">
    <name type="scientific">Halolactibacillus halophilus</name>
    <dbReference type="NCBI Taxonomy" id="306540"/>
    <lineage>
        <taxon>Bacteria</taxon>
        <taxon>Bacillati</taxon>
        <taxon>Bacillota</taxon>
        <taxon>Bacilli</taxon>
        <taxon>Bacillales</taxon>
        <taxon>Bacillaceae</taxon>
        <taxon>Halolactibacillus</taxon>
    </lineage>
</organism>
<comment type="cofactor">
    <cofactor evidence="1">
        <name>Zn(2+)</name>
        <dbReference type="ChEBI" id="CHEBI:29105"/>
    </cofactor>
</comment>
<evidence type="ECO:0000256" key="6">
    <source>
        <dbReference type="ARBA" id="ARBA00023136"/>
    </source>
</evidence>
<dbReference type="EMBL" id="BJWI01000005">
    <property type="protein sequence ID" value="GEM01124.1"/>
    <property type="molecule type" value="Genomic_DNA"/>
</dbReference>
<name>A0A1I5MZ97_9BACI</name>
<dbReference type="GO" id="GO:0016020">
    <property type="term" value="C:membrane"/>
    <property type="evidence" value="ECO:0007669"/>
    <property type="project" value="UniProtKB-SubCell"/>
</dbReference>
<feature type="transmembrane region" description="Helical" evidence="7">
    <location>
        <begin position="151"/>
        <end position="172"/>
    </location>
</feature>
<keyword evidence="12" id="KW-1185">Reference proteome</keyword>
<evidence type="ECO:0000256" key="1">
    <source>
        <dbReference type="ARBA" id="ARBA00001947"/>
    </source>
</evidence>
<evidence type="ECO:0000256" key="2">
    <source>
        <dbReference type="ARBA" id="ARBA00004141"/>
    </source>
</evidence>
<dbReference type="GO" id="GO:0006508">
    <property type="term" value="P:proteolysis"/>
    <property type="evidence" value="ECO:0007669"/>
    <property type="project" value="InterPro"/>
</dbReference>
<gene>
    <name evidence="9" type="ORF">HHA03_06560</name>
    <name evidence="10" type="ORF">SAMN05421839_10713</name>
</gene>
<keyword evidence="5 7" id="KW-1133">Transmembrane helix</keyword>
<sequence>MKKWQKMSIFYGVCLIIGLILGLYAGASEPFYEPFLYNLTIQNGLILVIFILVVLFLAINIHEFGHFVFGKLVGMDLLIYRIGFLEWKKVNGAFRVSVEKMHGYGGLCGMIPNRLGDISNRSFIIYFFGGALFNLISAFLGYMLILHTSGLLQVFLWVFVILSVFLGVSNLFPFKTTTMMMSDGAYIVGLIKGEKAVTDLVEMMNFSAQLQAGVSPGQLNFELVKENDSIHCTLLKHLQALEQLDFNSLKETKAMLGERVDTSDIFTRKSVLNELVVASILLDDHEDVKKWRKVLTHIEKDRDANGYRTKAYLAYYDGDLTLVKEAIDQGRAVLHHYPSLGQQTTEAVLFNYLEKQCLIGSRSKEAVTE</sequence>
<evidence type="ECO:0000256" key="5">
    <source>
        <dbReference type="ARBA" id="ARBA00022989"/>
    </source>
</evidence>
<accession>A0A1I5MZ97</accession>
<reference evidence="9 12" key="2">
    <citation type="submission" date="2019-07" db="EMBL/GenBank/DDBJ databases">
        <title>Whole genome shotgun sequence of Halolactibacillus halophilus NBRC 100868.</title>
        <authorList>
            <person name="Hosoyama A."/>
            <person name="Uohara A."/>
            <person name="Ohji S."/>
            <person name="Ichikawa N."/>
        </authorList>
    </citation>
    <scope>NUCLEOTIDE SEQUENCE [LARGE SCALE GENOMIC DNA]</scope>
    <source>
        <strain evidence="9 12">NBRC 100868</strain>
    </source>
</reference>
<feature type="transmembrane region" description="Helical" evidence="7">
    <location>
        <begin position="123"/>
        <end position="145"/>
    </location>
</feature>
<dbReference type="Pfam" id="PF02163">
    <property type="entry name" value="Peptidase_M50"/>
    <property type="match status" value="1"/>
</dbReference>
<evidence type="ECO:0000256" key="7">
    <source>
        <dbReference type="SAM" id="Phobius"/>
    </source>
</evidence>
<evidence type="ECO:0000313" key="11">
    <source>
        <dbReference type="Proteomes" id="UP000242243"/>
    </source>
</evidence>
<comment type="subcellular location">
    <subcellularLocation>
        <location evidence="2">Membrane</location>
        <topology evidence="2">Multi-pass membrane protein</topology>
    </subcellularLocation>
</comment>
<feature type="domain" description="Peptidase M50" evidence="8">
    <location>
        <begin position="51"/>
        <end position="149"/>
    </location>
</feature>
<dbReference type="Proteomes" id="UP000321547">
    <property type="component" value="Unassembled WGS sequence"/>
</dbReference>
<dbReference type="AlphaFoldDB" id="A0A1I5MZ97"/>
<proteinExistence type="inferred from homology"/>
<dbReference type="EMBL" id="FOXC01000007">
    <property type="protein sequence ID" value="SFP14779.1"/>
    <property type="molecule type" value="Genomic_DNA"/>
</dbReference>
<dbReference type="STRING" id="306540.SAMN05421839_10713"/>
<evidence type="ECO:0000313" key="10">
    <source>
        <dbReference type="EMBL" id="SFP14779.1"/>
    </source>
</evidence>
<evidence type="ECO:0000259" key="8">
    <source>
        <dbReference type="Pfam" id="PF02163"/>
    </source>
</evidence>
<keyword evidence="4 7" id="KW-0812">Transmembrane</keyword>
<keyword evidence="6 7" id="KW-0472">Membrane</keyword>
<feature type="transmembrane region" description="Helical" evidence="7">
    <location>
        <begin position="39"/>
        <end position="61"/>
    </location>
</feature>
<evidence type="ECO:0000313" key="9">
    <source>
        <dbReference type="EMBL" id="GEM01124.1"/>
    </source>
</evidence>
<dbReference type="InterPro" id="IPR008915">
    <property type="entry name" value="Peptidase_M50"/>
</dbReference>
<evidence type="ECO:0000256" key="3">
    <source>
        <dbReference type="ARBA" id="ARBA00007931"/>
    </source>
</evidence>
<dbReference type="Proteomes" id="UP000242243">
    <property type="component" value="Unassembled WGS sequence"/>
</dbReference>
<protein>
    <recommendedName>
        <fullName evidence="8">Peptidase M50 domain-containing protein</fullName>
    </recommendedName>
</protein>
<feature type="transmembrane region" description="Helical" evidence="7">
    <location>
        <begin position="9"/>
        <end position="27"/>
    </location>
</feature>